<dbReference type="Proteomes" id="UP001589646">
    <property type="component" value="Unassembled WGS sequence"/>
</dbReference>
<keyword evidence="3" id="KW-1185">Reference proteome</keyword>
<dbReference type="InterPro" id="IPR037401">
    <property type="entry name" value="SnoaL-like"/>
</dbReference>
<evidence type="ECO:0000259" key="1">
    <source>
        <dbReference type="Pfam" id="PF13577"/>
    </source>
</evidence>
<dbReference type="SUPFAM" id="SSF54427">
    <property type="entry name" value="NTF2-like"/>
    <property type="match status" value="1"/>
</dbReference>
<dbReference type="InterPro" id="IPR032710">
    <property type="entry name" value="NTF2-like_dom_sf"/>
</dbReference>
<sequence>MYVTTQHAVSAVAAGAVTRELRDRVEITDALYRFGLGQDLKDGELFASSFAEDAELDFRPAAAAWVPSRR</sequence>
<organism evidence="2 3">
    <name type="scientific">Nonomuraea roseola</name>
    <dbReference type="NCBI Taxonomy" id="46179"/>
    <lineage>
        <taxon>Bacteria</taxon>
        <taxon>Bacillati</taxon>
        <taxon>Actinomycetota</taxon>
        <taxon>Actinomycetes</taxon>
        <taxon>Streptosporangiales</taxon>
        <taxon>Streptosporangiaceae</taxon>
        <taxon>Nonomuraea</taxon>
    </lineage>
</organism>
<accession>A0ABV5Q2R4</accession>
<comment type="caution">
    <text evidence="2">The sequence shown here is derived from an EMBL/GenBank/DDBJ whole genome shotgun (WGS) entry which is preliminary data.</text>
</comment>
<feature type="domain" description="SnoaL-like" evidence="1">
    <location>
        <begin position="19"/>
        <end position="61"/>
    </location>
</feature>
<proteinExistence type="predicted"/>
<dbReference type="Gene3D" id="3.10.450.50">
    <property type="match status" value="1"/>
</dbReference>
<dbReference type="EMBL" id="JBHMCE010000007">
    <property type="protein sequence ID" value="MFB9529629.1"/>
    <property type="molecule type" value="Genomic_DNA"/>
</dbReference>
<dbReference type="RefSeq" id="WP_346128067.1">
    <property type="nucleotide sequence ID" value="NZ_BAAAXC010000015.1"/>
</dbReference>
<name>A0ABV5Q2R4_9ACTN</name>
<evidence type="ECO:0000313" key="3">
    <source>
        <dbReference type="Proteomes" id="UP001589646"/>
    </source>
</evidence>
<dbReference type="Pfam" id="PF13577">
    <property type="entry name" value="SnoaL_4"/>
    <property type="match status" value="1"/>
</dbReference>
<reference evidence="2 3" key="1">
    <citation type="submission" date="2024-09" db="EMBL/GenBank/DDBJ databases">
        <authorList>
            <person name="Sun Q."/>
            <person name="Mori K."/>
        </authorList>
    </citation>
    <scope>NUCLEOTIDE SEQUENCE [LARGE SCALE GENOMIC DNA]</scope>
    <source>
        <strain evidence="2 3">JCM 3323</strain>
    </source>
</reference>
<evidence type="ECO:0000313" key="2">
    <source>
        <dbReference type="EMBL" id="MFB9529629.1"/>
    </source>
</evidence>
<gene>
    <name evidence="2" type="ORF">ACFFRN_23760</name>
</gene>
<protein>
    <submittedName>
        <fullName evidence="2">Nuclear transport factor 2 family protein</fullName>
    </submittedName>
</protein>